<proteinExistence type="predicted"/>
<evidence type="ECO:0000313" key="3">
    <source>
        <dbReference type="Proteomes" id="UP000830326"/>
    </source>
</evidence>
<name>A0ABY4H7A0_9BACI</name>
<protein>
    <submittedName>
        <fullName evidence="2">ImmA/IrrE family metallo-endopeptidase</fullName>
    </submittedName>
</protein>
<accession>A0ABY4H7A0</accession>
<reference evidence="2" key="1">
    <citation type="submission" date="2022-04" db="EMBL/GenBank/DDBJ databases">
        <title>Halobacillus sp. isolated from saltern.</title>
        <authorList>
            <person name="Won M."/>
            <person name="Lee C.-M."/>
            <person name="Woen H.-Y."/>
            <person name="Kwon S.-W."/>
        </authorList>
    </citation>
    <scope>NUCLEOTIDE SEQUENCE</scope>
    <source>
        <strain evidence="2">SSHM10-5</strain>
    </source>
</reference>
<feature type="domain" description="IrrE N-terminal-like" evidence="1">
    <location>
        <begin position="33"/>
        <end position="146"/>
    </location>
</feature>
<keyword evidence="3" id="KW-1185">Reference proteome</keyword>
<dbReference type="Proteomes" id="UP000830326">
    <property type="component" value="Chromosome"/>
</dbReference>
<evidence type="ECO:0000259" key="1">
    <source>
        <dbReference type="Pfam" id="PF06114"/>
    </source>
</evidence>
<sequence>MYHYTPLESYIREFLLSLSIRTPHQLTIDHIIERLNIQVYYWDDKSEAMIYKGKKRIFINKLLSREERWQIFAHELCHIMMHHGSQFNMPESFLAYQEWKAENYALHLCVPTFMLLQMELPFRKSEAIYAVSSTFGVTPQFASRRLQHLENQYIASMFDQKLLRKLHGITNVSEDYGDYS</sequence>
<organism evidence="2 3">
    <name type="scientific">Halobacillus amylolyticus</name>
    <dbReference type="NCBI Taxonomy" id="2932259"/>
    <lineage>
        <taxon>Bacteria</taxon>
        <taxon>Bacillati</taxon>
        <taxon>Bacillota</taxon>
        <taxon>Bacilli</taxon>
        <taxon>Bacillales</taxon>
        <taxon>Bacillaceae</taxon>
        <taxon>Halobacillus</taxon>
    </lineage>
</organism>
<gene>
    <name evidence="2" type="ORF">MUO15_13965</name>
</gene>
<dbReference type="RefSeq" id="WP_245030040.1">
    <property type="nucleotide sequence ID" value="NZ_CP095075.1"/>
</dbReference>
<dbReference type="InterPro" id="IPR010359">
    <property type="entry name" value="IrrE_HExxH"/>
</dbReference>
<evidence type="ECO:0000313" key="2">
    <source>
        <dbReference type="EMBL" id="UOR10735.1"/>
    </source>
</evidence>
<dbReference type="Gene3D" id="1.10.10.2910">
    <property type="match status" value="1"/>
</dbReference>
<dbReference type="Pfam" id="PF06114">
    <property type="entry name" value="Peptidase_M78"/>
    <property type="match status" value="1"/>
</dbReference>
<dbReference type="EMBL" id="CP095075">
    <property type="protein sequence ID" value="UOR10735.1"/>
    <property type="molecule type" value="Genomic_DNA"/>
</dbReference>